<evidence type="ECO:0000313" key="3">
    <source>
        <dbReference type="EMBL" id="QEG24738.1"/>
    </source>
</evidence>
<feature type="transmembrane region" description="Helical" evidence="2">
    <location>
        <begin position="12"/>
        <end position="33"/>
    </location>
</feature>
<dbReference type="RefSeq" id="WP_148619048.1">
    <property type="nucleotide sequence ID" value="NZ_CP042912.1"/>
</dbReference>
<feature type="region of interest" description="Disordered" evidence="1">
    <location>
        <begin position="41"/>
        <end position="71"/>
    </location>
</feature>
<keyword evidence="2" id="KW-1133">Transmembrane helix</keyword>
<evidence type="ECO:0000256" key="2">
    <source>
        <dbReference type="SAM" id="Phobius"/>
    </source>
</evidence>
<keyword evidence="2" id="KW-0812">Transmembrane</keyword>
<name>A0A5B9PEA0_9BACT</name>
<organism evidence="3 4">
    <name type="scientific">Mariniblastus fucicola</name>
    <dbReference type="NCBI Taxonomy" id="980251"/>
    <lineage>
        <taxon>Bacteria</taxon>
        <taxon>Pseudomonadati</taxon>
        <taxon>Planctomycetota</taxon>
        <taxon>Planctomycetia</taxon>
        <taxon>Pirellulales</taxon>
        <taxon>Pirellulaceae</taxon>
        <taxon>Mariniblastus</taxon>
    </lineage>
</organism>
<evidence type="ECO:0000256" key="1">
    <source>
        <dbReference type="SAM" id="MobiDB-lite"/>
    </source>
</evidence>
<evidence type="ECO:0000313" key="4">
    <source>
        <dbReference type="Proteomes" id="UP000322214"/>
    </source>
</evidence>
<dbReference type="STRING" id="980251.GCA_001642875_00909"/>
<sequence length="101" mass="11286">MSRTRRKQDSDITRIVGILFLEVLATILLLNLVSFANEQRTELDEPEFANRPPAALASNSYQSQPSPYPYPEPAFSRAETLGFDGGKSVPKVAVGRYNGRW</sequence>
<dbReference type="Proteomes" id="UP000322214">
    <property type="component" value="Chromosome"/>
</dbReference>
<dbReference type="AlphaFoldDB" id="A0A5B9PEA0"/>
<gene>
    <name evidence="3" type="ORF">MFFC18_46600</name>
</gene>
<proteinExistence type="predicted"/>
<accession>A0A5B9PEA0</accession>
<dbReference type="EMBL" id="CP042912">
    <property type="protein sequence ID" value="QEG24738.1"/>
    <property type="molecule type" value="Genomic_DNA"/>
</dbReference>
<reference evidence="3 4" key="1">
    <citation type="submission" date="2019-08" db="EMBL/GenBank/DDBJ databases">
        <title>Deep-cultivation of Planctomycetes and their phenomic and genomic characterization uncovers novel biology.</title>
        <authorList>
            <person name="Wiegand S."/>
            <person name="Jogler M."/>
            <person name="Boedeker C."/>
            <person name="Pinto D."/>
            <person name="Vollmers J."/>
            <person name="Rivas-Marin E."/>
            <person name="Kohn T."/>
            <person name="Peeters S.H."/>
            <person name="Heuer A."/>
            <person name="Rast P."/>
            <person name="Oberbeckmann S."/>
            <person name="Bunk B."/>
            <person name="Jeske O."/>
            <person name="Meyerdierks A."/>
            <person name="Storesund J.E."/>
            <person name="Kallscheuer N."/>
            <person name="Luecker S."/>
            <person name="Lage O.M."/>
            <person name="Pohl T."/>
            <person name="Merkel B.J."/>
            <person name="Hornburger P."/>
            <person name="Mueller R.-W."/>
            <person name="Bruemmer F."/>
            <person name="Labrenz M."/>
            <person name="Spormann A.M."/>
            <person name="Op den Camp H."/>
            <person name="Overmann J."/>
            <person name="Amann R."/>
            <person name="Jetten M.S.M."/>
            <person name="Mascher T."/>
            <person name="Medema M.H."/>
            <person name="Devos D.P."/>
            <person name="Kaster A.-K."/>
            <person name="Ovreas L."/>
            <person name="Rohde M."/>
            <person name="Galperin M.Y."/>
            <person name="Jogler C."/>
        </authorList>
    </citation>
    <scope>NUCLEOTIDE SEQUENCE [LARGE SCALE GENOMIC DNA]</scope>
    <source>
        <strain evidence="3 4">FC18</strain>
    </source>
</reference>
<dbReference type="KEGG" id="mff:MFFC18_46600"/>
<keyword evidence="4" id="KW-1185">Reference proteome</keyword>
<keyword evidence="2" id="KW-0472">Membrane</keyword>
<protein>
    <submittedName>
        <fullName evidence="3">Uncharacterized protein</fullName>
    </submittedName>
</protein>